<feature type="transmembrane region" description="Helical" evidence="1">
    <location>
        <begin position="86"/>
        <end position="107"/>
    </location>
</feature>
<organism evidence="2 3">
    <name type="scientific">Myxococcus llanfairpwllgwyngyllgogerychwyrndrobwllllantysiliogogogochensis</name>
    <dbReference type="NCBI Taxonomy" id="2590453"/>
    <lineage>
        <taxon>Bacteria</taxon>
        <taxon>Pseudomonadati</taxon>
        <taxon>Myxococcota</taxon>
        <taxon>Myxococcia</taxon>
        <taxon>Myxococcales</taxon>
        <taxon>Cystobacterineae</taxon>
        <taxon>Myxococcaceae</taxon>
        <taxon>Myxococcus</taxon>
    </lineage>
</organism>
<dbReference type="EMBL" id="VIFM01000411">
    <property type="protein sequence ID" value="TQF08973.1"/>
    <property type="molecule type" value="Genomic_DNA"/>
</dbReference>
<keyword evidence="3" id="KW-1185">Reference proteome</keyword>
<name>A0A540WJ09_9BACT</name>
<evidence type="ECO:0000313" key="2">
    <source>
        <dbReference type="EMBL" id="TQF08973.1"/>
    </source>
</evidence>
<feature type="transmembrane region" description="Helical" evidence="1">
    <location>
        <begin position="42"/>
        <end position="66"/>
    </location>
</feature>
<proteinExistence type="predicted"/>
<keyword evidence="1" id="KW-0812">Transmembrane</keyword>
<feature type="transmembrane region" description="Helical" evidence="1">
    <location>
        <begin position="6"/>
        <end position="30"/>
    </location>
</feature>
<dbReference type="Proteomes" id="UP000315369">
    <property type="component" value="Unassembled WGS sequence"/>
</dbReference>
<evidence type="ECO:0000313" key="3">
    <source>
        <dbReference type="Proteomes" id="UP000315369"/>
    </source>
</evidence>
<keyword evidence="1" id="KW-1133">Transmembrane helix</keyword>
<dbReference type="AlphaFoldDB" id="A0A540WJ09"/>
<comment type="caution">
    <text evidence="2">The sequence shown here is derived from an EMBL/GenBank/DDBJ whole genome shotgun (WGS) entry which is preliminary data.</text>
</comment>
<evidence type="ECO:0000256" key="1">
    <source>
        <dbReference type="SAM" id="Phobius"/>
    </source>
</evidence>
<protein>
    <submittedName>
        <fullName evidence="2">Uncharacterized protein</fullName>
    </submittedName>
</protein>
<sequence>MDTAWVVLGILAGLALGVALLFGVVVTLGFSGEAHRHRATRLHAALLRGTLFVAIVPVPLSLWVGWRYVFSERGLEGVPLTWGLPMAASVGCAAVAALFFFAGEWLAGRESEKRLEAERRALAALRAAVVQGAREKACLLVAIDPRATADDMRRCREHVDSLSEPTRRWSELSRFLGDSGFRSWNPRQVGLSPVWDWNRSVVVVRHEQAWFLQVFYETWLARPDALQSSDELEQLSACLRTSTRRHGWSVSAVEVLMSQVLPELLWKLEARGDLSQSEALARVREQLAAFRTRSAEEEGPPPPSVTEVPEGTIGLAEIRADGVLRLWLRSTPDAGAFGDVYLEYQPFEAEHRQWMGHLGSMTQGVVKPVPPMKVPRSLAA</sequence>
<dbReference type="RefSeq" id="WP_141649161.1">
    <property type="nucleotide sequence ID" value="NZ_VIFM01000411.1"/>
</dbReference>
<keyword evidence="1" id="KW-0472">Membrane</keyword>
<gene>
    <name evidence="2" type="ORF">FJV41_47080</name>
</gene>
<reference evidence="2 3" key="1">
    <citation type="submission" date="2019-06" db="EMBL/GenBank/DDBJ databases">
        <authorList>
            <person name="Livingstone P."/>
            <person name="Whitworth D."/>
        </authorList>
    </citation>
    <scope>NUCLEOTIDE SEQUENCE [LARGE SCALE GENOMIC DNA]</scope>
    <source>
        <strain evidence="2 3">AM401</strain>
    </source>
</reference>
<dbReference type="OrthoDB" id="5494754at2"/>
<accession>A0A540WJ09</accession>